<protein>
    <submittedName>
        <fullName evidence="2">CpXC domain-containing protein</fullName>
    </submittedName>
</protein>
<dbReference type="AlphaFoldDB" id="A0A7G9FQH5"/>
<evidence type="ECO:0000313" key="3">
    <source>
        <dbReference type="Proteomes" id="UP000515819"/>
    </source>
</evidence>
<evidence type="ECO:0000259" key="1">
    <source>
        <dbReference type="Pfam" id="PF14353"/>
    </source>
</evidence>
<reference evidence="2 3" key="1">
    <citation type="submission" date="2020-08" db="EMBL/GenBank/DDBJ databases">
        <authorList>
            <person name="Liu C."/>
            <person name="Sun Q."/>
        </authorList>
    </citation>
    <scope>NUCLEOTIDE SEQUENCE [LARGE SCALE GENOMIC DNA]</scope>
    <source>
        <strain evidence="2 3">NSJ-4</strain>
    </source>
</reference>
<keyword evidence="3" id="KW-1185">Reference proteome</keyword>
<dbReference type="Pfam" id="PF14353">
    <property type="entry name" value="CpXC"/>
    <property type="match status" value="1"/>
</dbReference>
<name>A0A7G9FQH5_9FIRM</name>
<dbReference type="Proteomes" id="UP000515819">
    <property type="component" value="Chromosome"/>
</dbReference>
<dbReference type="KEGG" id="wcp:H9Q76_05915"/>
<dbReference type="RefSeq" id="WP_118373607.1">
    <property type="nucleotide sequence ID" value="NZ_CP060632.1"/>
</dbReference>
<gene>
    <name evidence="2" type="ORF">H9Q76_05915</name>
</gene>
<evidence type="ECO:0000313" key="2">
    <source>
        <dbReference type="EMBL" id="QNM00807.1"/>
    </source>
</evidence>
<proteinExistence type="predicted"/>
<organism evidence="2 3">
    <name type="scientific">Wujia chipingensis</name>
    <dbReference type="NCBI Taxonomy" id="2763670"/>
    <lineage>
        <taxon>Bacteria</taxon>
        <taxon>Bacillati</taxon>
        <taxon>Bacillota</taxon>
        <taxon>Clostridia</taxon>
        <taxon>Lachnospirales</taxon>
        <taxon>Lachnospiraceae</taxon>
        <taxon>Wujia</taxon>
    </lineage>
</organism>
<dbReference type="EMBL" id="CP060632">
    <property type="protein sequence ID" value="QNM00807.1"/>
    <property type="molecule type" value="Genomic_DNA"/>
</dbReference>
<accession>A0A7G9FQH5</accession>
<sequence>MSLKNTQKIKCPDCGTEGEFTIWQSINTKLNPQAKEDLLSGELFAYTCPKCKKVHYVNYGLLYHQMEKQLMIYYAISKEDEKEILDTFDKMENGDMLPGMESTDYTCRVVHSQNQLREKAYIFDIGLDDRVVEIMKVMMVAHLSQTNPDLEVGDIFLEITKGKPERFVIRLKNGVLGNSPFSQKVYDAVKAEYIDSKGDGKRDYIVDMNWAVECLKNK</sequence>
<dbReference type="InterPro" id="IPR025682">
    <property type="entry name" value="CpXC_dom"/>
</dbReference>
<feature type="domain" description="CpXC" evidence="1">
    <location>
        <begin position="9"/>
        <end position="136"/>
    </location>
</feature>